<organism evidence="2 3">
    <name type="scientific">Dryococelus australis</name>
    <dbReference type="NCBI Taxonomy" id="614101"/>
    <lineage>
        <taxon>Eukaryota</taxon>
        <taxon>Metazoa</taxon>
        <taxon>Ecdysozoa</taxon>
        <taxon>Arthropoda</taxon>
        <taxon>Hexapoda</taxon>
        <taxon>Insecta</taxon>
        <taxon>Pterygota</taxon>
        <taxon>Neoptera</taxon>
        <taxon>Polyneoptera</taxon>
        <taxon>Phasmatodea</taxon>
        <taxon>Verophasmatodea</taxon>
        <taxon>Anareolatae</taxon>
        <taxon>Phasmatidae</taxon>
        <taxon>Eurycanthinae</taxon>
        <taxon>Dryococelus</taxon>
    </lineage>
</organism>
<dbReference type="PANTHER" id="PTHR23274">
    <property type="entry name" value="DNA HELICASE-RELATED"/>
    <property type="match status" value="1"/>
</dbReference>
<accession>A0ABQ9I8Q3</accession>
<gene>
    <name evidence="2" type="ORF">PR048_004878</name>
</gene>
<sequence>MEQRRNERAGKSVDPLENLPTNGIVRYDSHMQKSAAKNNDVSVINFSIQNEIPGEAKTYKFIDTVMNQDEVVIYPNKFLNSLDFPDMPPHVLTLKIGVPIILLRNINPPRLCNGTRLSVRKMMNNIIEATILKGKFKGENVLLPRITMIPTDMPFESKRLQFPVRLAFAMTINKAQGQSLQMCGLNLENPCFSHGQLYVACSRSVLQFFGHIVRRNNGKLEKTILEGKLESRRPRRTSPIRWLDQVSKITSLPFLRTIRPADNSTLESAATEGSVLRPIGRACALVGTDSLVQLGEIRADVHINLETGVSTAKGLPGHGARLLNVMRPIYRQPSGGMVAAAAAHSTDTAAGADSAARAVIGNPPRPPLFLERCARGCMFPFWESLECQQWRDLLRRRKNVLVRLTGASAIRDASRELEKILGGGLRLYILPQPSGRQSLTEAVRRVCASEVKRGQRLEIARRRRVRCSWLEWTRRCETDE</sequence>
<dbReference type="Pfam" id="PF21530">
    <property type="entry name" value="Pif1_2B_dom"/>
    <property type="match status" value="1"/>
</dbReference>
<keyword evidence="3" id="KW-1185">Reference proteome</keyword>
<dbReference type="InterPro" id="IPR049163">
    <property type="entry name" value="Pif1-like_2B_dom"/>
</dbReference>
<evidence type="ECO:0000313" key="2">
    <source>
        <dbReference type="EMBL" id="KAJ8892298.1"/>
    </source>
</evidence>
<dbReference type="EMBL" id="JARBHB010000002">
    <property type="protein sequence ID" value="KAJ8892298.1"/>
    <property type="molecule type" value="Genomic_DNA"/>
</dbReference>
<reference evidence="2 3" key="1">
    <citation type="submission" date="2023-02" db="EMBL/GenBank/DDBJ databases">
        <title>LHISI_Scaffold_Assembly.</title>
        <authorList>
            <person name="Stuart O.P."/>
            <person name="Cleave R."/>
            <person name="Magrath M.J.L."/>
            <person name="Mikheyev A.S."/>
        </authorList>
    </citation>
    <scope>NUCLEOTIDE SEQUENCE [LARGE SCALE GENOMIC DNA]</scope>
    <source>
        <strain evidence="2">Daus_M_001</strain>
        <tissue evidence="2">Leg muscle</tissue>
    </source>
</reference>
<dbReference type="PANTHER" id="PTHR23274:SF51">
    <property type="entry name" value="OS03G0423850 PROTEIN"/>
    <property type="match status" value="1"/>
</dbReference>
<proteinExistence type="predicted"/>
<evidence type="ECO:0000313" key="3">
    <source>
        <dbReference type="Proteomes" id="UP001159363"/>
    </source>
</evidence>
<feature type="domain" description="DNA helicase Pif1-like 2B" evidence="1">
    <location>
        <begin position="77"/>
        <end position="120"/>
    </location>
</feature>
<dbReference type="InterPro" id="IPR027417">
    <property type="entry name" value="P-loop_NTPase"/>
</dbReference>
<evidence type="ECO:0000259" key="1">
    <source>
        <dbReference type="Pfam" id="PF21530"/>
    </source>
</evidence>
<name>A0ABQ9I8Q3_9NEOP</name>
<dbReference type="SUPFAM" id="SSF52540">
    <property type="entry name" value="P-loop containing nucleoside triphosphate hydrolases"/>
    <property type="match status" value="1"/>
</dbReference>
<protein>
    <recommendedName>
        <fullName evidence="1">DNA helicase Pif1-like 2B domain-containing protein</fullName>
    </recommendedName>
</protein>
<dbReference type="Proteomes" id="UP001159363">
    <property type="component" value="Chromosome 2"/>
</dbReference>
<comment type="caution">
    <text evidence="2">The sequence shown here is derived from an EMBL/GenBank/DDBJ whole genome shotgun (WGS) entry which is preliminary data.</text>
</comment>